<keyword evidence="1" id="KW-0812">Transmembrane</keyword>
<dbReference type="PANTHER" id="PTHR40057">
    <property type="entry name" value="SLR1162 PROTEIN"/>
    <property type="match status" value="1"/>
</dbReference>
<dbReference type="InterPro" id="IPR007138">
    <property type="entry name" value="ABM_dom"/>
</dbReference>
<gene>
    <name evidence="3" type="ORF">MA47_08165</name>
</gene>
<proteinExistence type="predicted"/>
<organism evidence="3 4">
    <name type="scientific">Corynebacterium auriscanis</name>
    <dbReference type="NCBI Taxonomy" id="99807"/>
    <lineage>
        <taxon>Bacteria</taxon>
        <taxon>Bacillati</taxon>
        <taxon>Actinomycetota</taxon>
        <taxon>Actinomycetes</taxon>
        <taxon>Mycobacteriales</taxon>
        <taxon>Corynebacteriaceae</taxon>
        <taxon>Corynebacterium</taxon>
    </lineage>
</organism>
<feature type="transmembrane region" description="Helical" evidence="1">
    <location>
        <begin position="151"/>
        <end position="172"/>
    </location>
</feature>
<keyword evidence="1" id="KW-1133">Transmembrane helix</keyword>
<dbReference type="Pfam" id="PF03992">
    <property type="entry name" value="ABM"/>
    <property type="match status" value="1"/>
</dbReference>
<dbReference type="PANTHER" id="PTHR40057:SF1">
    <property type="entry name" value="SLR1162 PROTEIN"/>
    <property type="match status" value="1"/>
</dbReference>
<dbReference type="SUPFAM" id="SSF54909">
    <property type="entry name" value="Dimeric alpha+beta barrel"/>
    <property type="match status" value="1"/>
</dbReference>
<evidence type="ECO:0000259" key="2">
    <source>
        <dbReference type="Pfam" id="PF03992"/>
    </source>
</evidence>
<protein>
    <recommendedName>
        <fullName evidence="2">ABM domain-containing protein</fullName>
    </recommendedName>
</protein>
<feature type="domain" description="ABM" evidence="2">
    <location>
        <begin position="12"/>
        <end position="75"/>
    </location>
</feature>
<dbReference type="EMBL" id="JRVJ01000015">
    <property type="protein sequence ID" value="KGM18381.1"/>
    <property type="molecule type" value="Genomic_DNA"/>
</dbReference>
<reference evidence="3 4" key="1">
    <citation type="submission" date="2014-10" db="EMBL/GenBank/DDBJ databases">
        <title>Whole Genome sequence of Corynebacterium auriscanis strain CIP 106629.</title>
        <authorList>
            <person name="Hassan S.S."/>
            <person name="Jamal S.B."/>
            <person name="Tiwari S."/>
            <person name="Oliveira L.D.C."/>
            <person name="Souza F."/>
            <person name="Mariano D.C."/>
            <person name="Almeida S."/>
            <person name="Dorella F."/>
            <person name="Pereira F."/>
            <person name="Carvalho A."/>
            <person name="Leal C.A."/>
            <person name="Soares S.D.C."/>
            <person name="Figueiredo H.C."/>
            <person name="Silva A."/>
            <person name="Azevedo V.A."/>
        </authorList>
    </citation>
    <scope>NUCLEOTIDE SEQUENCE [LARGE SCALE GENOMIC DNA]</scope>
    <source>
        <strain evidence="3 4">CIP 106629</strain>
    </source>
</reference>
<sequence>MTVQVLREVEGHAGDKVAKWVHDGQAVMANFPGYLGSGFLRNSPGSELWRMIYRFENNQDLQRWEQSPERARWAEEFSDFVKKEDFHHLTGVEGWFDTEAFEKPSADSTAPPRWKQMVVIFLGFYPMTMAANLLLNHYLPTGTPLPLKVTLAVFMVMPLMVYIVLPFMTKLFQPWLEKPRH</sequence>
<evidence type="ECO:0000313" key="4">
    <source>
        <dbReference type="Proteomes" id="UP000030145"/>
    </source>
</evidence>
<dbReference type="Proteomes" id="UP000030145">
    <property type="component" value="Unassembled WGS sequence"/>
</dbReference>
<dbReference type="InterPro" id="IPR038762">
    <property type="entry name" value="ABM_predict"/>
</dbReference>
<dbReference type="Gene3D" id="3.30.70.100">
    <property type="match status" value="1"/>
</dbReference>
<feature type="transmembrane region" description="Helical" evidence="1">
    <location>
        <begin position="118"/>
        <end position="139"/>
    </location>
</feature>
<name>A0A0A2DND5_9CORY</name>
<dbReference type="InterPro" id="IPR011008">
    <property type="entry name" value="Dimeric_a/b-barrel"/>
</dbReference>
<dbReference type="AlphaFoldDB" id="A0A0A2DND5"/>
<comment type="caution">
    <text evidence="3">The sequence shown here is derived from an EMBL/GenBank/DDBJ whole genome shotgun (WGS) entry which is preliminary data.</text>
</comment>
<evidence type="ECO:0000313" key="3">
    <source>
        <dbReference type="EMBL" id="KGM18381.1"/>
    </source>
</evidence>
<evidence type="ECO:0000256" key="1">
    <source>
        <dbReference type="SAM" id="Phobius"/>
    </source>
</evidence>
<keyword evidence="1" id="KW-0472">Membrane</keyword>
<keyword evidence="4" id="KW-1185">Reference proteome</keyword>
<accession>A0A0A2DND5</accession>